<dbReference type="Pfam" id="PF04564">
    <property type="entry name" value="U-box"/>
    <property type="match status" value="1"/>
</dbReference>
<dbReference type="PROSITE" id="PS51698">
    <property type="entry name" value="U_BOX"/>
    <property type="match status" value="1"/>
</dbReference>
<dbReference type="Gramene" id="KFK42517">
    <property type="protein sequence ID" value="KFK42517"/>
    <property type="gene ID" value="AALP_AA1G004700"/>
</dbReference>
<dbReference type="SUPFAM" id="SSF57850">
    <property type="entry name" value="RING/U-box"/>
    <property type="match status" value="1"/>
</dbReference>
<evidence type="ECO:0000313" key="9">
    <source>
        <dbReference type="EMBL" id="KFK42517.1"/>
    </source>
</evidence>
<protein>
    <recommendedName>
        <fullName evidence="4">RING-type E3 ubiquitin transferase</fullName>
        <ecNumber evidence="4">2.3.2.27</ecNumber>
    </recommendedName>
</protein>
<gene>
    <name evidence="9" type="ordered locus">AALP_Aa1g004700</name>
</gene>
<comment type="function">
    <text evidence="2">Functions as an E3 ubiquitin ligase.</text>
</comment>
<dbReference type="PANTHER" id="PTHR45647">
    <property type="entry name" value="OS02G0152300 PROTEIN"/>
    <property type="match status" value="1"/>
</dbReference>
<evidence type="ECO:0000256" key="2">
    <source>
        <dbReference type="ARBA" id="ARBA00003861"/>
    </source>
</evidence>
<keyword evidence="6" id="KW-0833">Ubl conjugation pathway</keyword>
<sequence length="400" mass="45578">MAEALNDHVYVAVSKDVGESKSTLLWALRTLRLKKLFLLHVHQPTPMNPTSSGLEQSEINTIHESEETSSYESLWKYRDICVDEGVLAHDVDILWIQADNVGEGIVELIYENNITKLIMGAAADSHYTEGMVNITSTKAKYVSDAPHCCKIWLVCNGNLIQTREGRFDRVGSSASLSSLHGLDSALILYEGSGSTEHGTESARASETMSNEEQRRRLESEEREQLEREREEALSSYNSLTQILYNEEVRRRRVAEEELNRAKVEIENMKAIQKELEEQLHIEYQRDEDVNANEELLRSLNPAEGEPSSHSSSSPFQWSVSDETPPYFICPITKDIMRSPHVAADGYTYEEEEIKRWLSRGGDKSPMTNLMLENHNLTPNHILRTAINDWMQQNNRTHNSL</sequence>
<proteinExistence type="predicted"/>
<dbReference type="EC" id="2.3.2.27" evidence="4"/>
<organism evidence="9 10">
    <name type="scientific">Arabis alpina</name>
    <name type="common">Alpine rock-cress</name>
    <dbReference type="NCBI Taxonomy" id="50452"/>
    <lineage>
        <taxon>Eukaryota</taxon>
        <taxon>Viridiplantae</taxon>
        <taxon>Streptophyta</taxon>
        <taxon>Embryophyta</taxon>
        <taxon>Tracheophyta</taxon>
        <taxon>Spermatophyta</taxon>
        <taxon>Magnoliopsida</taxon>
        <taxon>eudicotyledons</taxon>
        <taxon>Gunneridae</taxon>
        <taxon>Pentapetalae</taxon>
        <taxon>rosids</taxon>
        <taxon>malvids</taxon>
        <taxon>Brassicales</taxon>
        <taxon>Brassicaceae</taxon>
        <taxon>Arabideae</taxon>
        <taxon>Arabis</taxon>
    </lineage>
</organism>
<feature type="domain" description="U-box" evidence="8">
    <location>
        <begin position="322"/>
        <end position="396"/>
    </location>
</feature>
<dbReference type="UniPathway" id="UPA00143"/>
<accession>A0A087HK65</accession>
<evidence type="ECO:0000256" key="3">
    <source>
        <dbReference type="ARBA" id="ARBA00004906"/>
    </source>
</evidence>
<evidence type="ECO:0000256" key="5">
    <source>
        <dbReference type="ARBA" id="ARBA00022679"/>
    </source>
</evidence>
<reference evidence="10" key="1">
    <citation type="journal article" date="2015" name="Nat. Plants">
        <title>Genome expansion of Arabis alpina linked with retrotransposition and reduced symmetric DNA methylation.</title>
        <authorList>
            <person name="Willing E.M."/>
            <person name="Rawat V."/>
            <person name="Mandakova T."/>
            <person name="Maumus F."/>
            <person name="James G.V."/>
            <person name="Nordstroem K.J."/>
            <person name="Becker C."/>
            <person name="Warthmann N."/>
            <person name="Chica C."/>
            <person name="Szarzynska B."/>
            <person name="Zytnicki M."/>
            <person name="Albani M.C."/>
            <person name="Kiefer C."/>
            <person name="Bergonzi S."/>
            <person name="Castaings L."/>
            <person name="Mateos J.L."/>
            <person name="Berns M.C."/>
            <person name="Bujdoso N."/>
            <person name="Piofczyk T."/>
            <person name="de Lorenzo L."/>
            <person name="Barrero-Sicilia C."/>
            <person name="Mateos I."/>
            <person name="Piednoel M."/>
            <person name="Hagmann J."/>
            <person name="Chen-Min-Tao R."/>
            <person name="Iglesias-Fernandez R."/>
            <person name="Schuster S.C."/>
            <person name="Alonso-Blanco C."/>
            <person name="Roudier F."/>
            <person name="Carbonero P."/>
            <person name="Paz-Ares J."/>
            <person name="Davis S.J."/>
            <person name="Pecinka A."/>
            <person name="Quesneville H."/>
            <person name="Colot V."/>
            <person name="Lysak M.A."/>
            <person name="Weigel D."/>
            <person name="Coupland G."/>
            <person name="Schneeberger K."/>
        </authorList>
    </citation>
    <scope>NUCLEOTIDE SEQUENCE [LARGE SCALE GENOMIC DNA]</scope>
    <source>
        <strain evidence="10">cv. Pajares</strain>
    </source>
</reference>
<dbReference type="InterPro" id="IPR013083">
    <property type="entry name" value="Znf_RING/FYVE/PHD"/>
</dbReference>
<evidence type="ECO:0000256" key="1">
    <source>
        <dbReference type="ARBA" id="ARBA00000900"/>
    </source>
</evidence>
<dbReference type="AlphaFoldDB" id="A0A087HK65"/>
<evidence type="ECO:0000256" key="4">
    <source>
        <dbReference type="ARBA" id="ARBA00012483"/>
    </source>
</evidence>
<comment type="catalytic activity">
    <reaction evidence="1">
        <text>S-ubiquitinyl-[E2 ubiquitin-conjugating enzyme]-L-cysteine + [acceptor protein]-L-lysine = [E2 ubiquitin-conjugating enzyme]-L-cysteine + N(6)-ubiquitinyl-[acceptor protein]-L-lysine.</text>
        <dbReference type="EC" id="2.3.2.27"/>
    </reaction>
</comment>
<dbReference type="InterPro" id="IPR014729">
    <property type="entry name" value="Rossmann-like_a/b/a_fold"/>
</dbReference>
<evidence type="ECO:0000313" key="10">
    <source>
        <dbReference type="Proteomes" id="UP000029120"/>
    </source>
</evidence>
<dbReference type="SMART" id="SM00504">
    <property type="entry name" value="Ubox"/>
    <property type="match status" value="1"/>
</dbReference>
<dbReference type="Gene3D" id="3.30.40.10">
    <property type="entry name" value="Zinc/RING finger domain, C3HC4 (zinc finger)"/>
    <property type="match status" value="1"/>
</dbReference>
<dbReference type="PANTHER" id="PTHR45647:SF62">
    <property type="entry name" value="U-BOX DOMAIN-CONTAINING PROTEIN 56"/>
    <property type="match status" value="1"/>
</dbReference>
<evidence type="ECO:0000256" key="6">
    <source>
        <dbReference type="ARBA" id="ARBA00022786"/>
    </source>
</evidence>
<dbReference type="OMA" id="CKIWLVC"/>
<dbReference type="InterPro" id="IPR003613">
    <property type="entry name" value="Ubox_domain"/>
</dbReference>
<dbReference type="OrthoDB" id="10064100at2759"/>
<dbReference type="EMBL" id="CM002869">
    <property type="protein sequence ID" value="KFK42517.1"/>
    <property type="molecule type" value="Genomic_DNA"/>
</dbReference>
<dbReference type="GO" id="GO:0016567">
    <property type="term" value="P:protein ubiquitination"/>
    <property type="evidence" value="ECO:0007669"/>
    <property type="project" value="UniProtKB-UniPathway"/>
</dbReference>
<dbReference type="InterPro" id="IPR051348">
    <property type="entry name" value="U-box_ubiquitin_ligases"/>
</dbReference>
<feature type="region of interest" description="Disordered" evidence="7">
    <location>
        <begin position="193"/>
        <end position="232"/>
    </location>
</feature>
<dbReference type="GO" id="GO:0061630">
    <property type="term" value="F:ubiquitin protein ligase activity"/>
    <property type="evidence" value="ECO:0007669"/>
    <property type="project" value="UniProtKB-EC"/>
</dbReference>
<dbReference type="Proteomes" id="UP000029120">
    <property type="component" value="Chromosome 1"/>
</dbReference>
<keyword evidence="10" id="KW-1185">Reference proteome</keyword>
<name>A0A087HK65_ARAAL</name>
<feature type="compositionally biased region" description="Basic and acidic residues" evidence="7">
    <location>
        <begin position="211"/>
        <end position="232"/>
    </location>
</feature>
<comment type="pathway">
    <text evidence="3">Protein modification; protein ubiquitination.</text>
</comment>
<keyword evidence="5" id="KW-0808">Transferase</keyword>
<evidence type="ECO:0000256" key="7">
    <source>
        <dbReference type="SAM" id="MobiDB-lite"/>
    </source>
</evidence>
<dbReference type="CDD" id="cd01989">
    <property type="entry name" value="USP_STK_Ubox_N"/>
    <property type="match status" value="1"/>
</dbReference>
<feature type="compositionally biased region" description="Polar residues" evidence="7">
    <location>
        <begin position="193"/>
        <end position="210"/>
    </location>
</feature>
<evidence type="ECO:0000259" key="8">
    <source>
        <dbReference type="PROSITE" id="PS51698"/>
    </source>
</evidence>
<dbReference type="Gene3D" id="3.40.50.620">
    <property type="entry name" value="HUPs"/>
    <property type="match status" value="1"/>
</dbReference>
<dbReference type="CDD" id="cd16655">
    <property type="entry name" value="RING-Ubox_WDSUB1-like"/>
    <property type="match status" value="1"/>
</dbReference>